<feature type="DNA-binding region" description="H-T-H motif" evidence="2">
    <location>
        <begin position="32"/>
        <end position="51"/>
    </location>
</feature>
<dbReference type="PANTHER" id="PTHR43479:SF11">
    <property type="entry name" value="ACREF_ENVCD OPERON REPRESSOR-RELATED"/>
    <property type="match status" value="1"/>
</dbReference>
<organism evidence="4 5">
    <name type="scientific">Agaribacillus aureus</name>
    <dbReference type="NCBI Taxonomy" id="3051825"/>
    <lineage>
        <taxon>Bacteria</taxon>
        <taxon>Pseudomonadati</taxon>
        <taxon>Bacteroidota</taxon>
        <taxon>Cytophagia</taxon>
        <taxon>Cytophagales</taxon>
        <taxon>Splendidivirgaceae</taxon>
        <taxon>Agaribacillus</taxon>
    </lineage>
</organism>
<reference evidence="4" key="1">
    <citation type="submission" date="2023-06" db="EMBL/GenBank/DDBJ databases">
        <title>Genomic of Agaribacillus aureum.</title>
        <authorList>
            <person name="Wang G."/>
        </authorList>
    </citation>
    <scope>NUCLEOTIDE SEQUENCE</scope>
    <source>
        <strain evidence="4">BMA12</strain>
    </source>
</reference>
<dbReference type="SUPFAM" id="SSF46689">
    <property type="entry name" value="Homeodomain-like"/>
    <property type="match status" value="1"/>
</dbReference>
<dbReference type="PANTHER" id="PTHR43479">
    <property type="entry name" value="ACREF/ENVCD OPERON REPRESSOR-RELATED"/>
    <property type="match status" value="1"/>
</dbReference>
<dbReference type="InterPro" id="IPR001647">
    <property type="entry name" value="HTH_TetR"/>
</dbReference>
<evidence type="ECO:0000259" key="3">
    <source>
        <dbReference type="PROSITE" id="PS50977"/>
    </source>
</evidence>
<dbReference type="Pfam" id="PF00440">
    <property type="entry name" value="TetR_N"/>
    <property type="match status" value="1"/>
</dbReference>
<accession>A0ABT8L793</accession>
<dbReference type="InterPro" id="IPR050624">
    <property type="entry name" value="HTH-type_Tx_Regulator"/>
</dbReference>
<evidence type="ECO:0000256" key="2">
    <source>
        <dbReference type="PROSITE-ProRule" id="PRU00335"/>
    </source>
</evidence>
<dbReference type="EMBL" id="JAUJEB010000003">
    <property type="protein sequence ID" value="MDN5213628.1"/>
    <property type="molecule type" value="Genomic_DNA"/>
</dbReference>
<protein>
    <submittedName>
        <fullName evidence="4">TetR/AcrR family transcriptional regulator</fullName>
    </submittedName>
</protein>
<proteinExistence type="predicted"/>
<evidence type="ECO:0000313" key="4">
    <source>
        <dbReference type="EMBL" id="MDN5213628.1"/>
    </source>
</evidence>
<dbReference type="PROSITE" id="PS50977">
    <property type="entry name" value="HTH_TETR_2"/>
    <property type="match status" value="1"/>
</dbReference>
<keyword evidence="5" id="KW-1185">Reference proteome</keyword>
<dbReference type="Proteomes" id="UP001172083">
    <property type="component" value="Unassembled WGS sequence"/>
</dbReference>
<dbReference type="RefSeq" id="WP_346758965.1">
    <property type="nucleotide sequence ID" value="NZ_JAUJEB010000003.1"/>
</dbReference>
<name>A0ABT8L793_9BACT</name>
<comment type="caution">
    <text evidence="4">The sequence shown here is derived from an EMBL/GenBank/DDBJ whole genome shotgun (WGS) entry which is preliminary data.</text>
</comment>
<gene>
    <name evidence="4" type="ORF">QQ020_16270</name>
</gene>
<dbReference type="Gene3D" id="1.10.357.10">
    <property type="entry name" value="Tetracycline Repressor, domain 2"/>
    <property type="match status" value="1"/>
</dbReference>
<dbReference type="InterPro" id="IPR009057">
    <property type="entry name" value="Homeodomain-like_sf"/>
</dbReference>
<keyword evidence="1 2" id="KW-0238">DNA-binding</keyword>
<sequence length="197" mass="22998">MKNKEIQEQRMKGYFIQATKEILKGEGIQNLSVRNIADQAGYSYATLYNYFKDINDLLFYCINDFQEECQLFTEEHTQKELKGIERLKATVLAYMRYFIEYPGIFDLFYLVKMDGLGNKASTIHVINNSLENVCAYDWDYCLSHGIIQPAEMEVLKTQLKYTVTGLLLFYLNRISPESYPEFIENSSNQISHVLNSK</sequence>
<evidence type="ECO:0000313" key="5">
    <source>
        <dbReference type="Proteomes" id="UP001172083"/>
    </source>
</evidence>
<feature type="domain" description="HTH tetR-type" evidence="3">
    <location>
        <begin position="9"/>
        <end position="69"/>
    </location>
</feature>
<evidence type="ECO:0000256" key="1">
    <source>
        <dbReference type="ARBA" id="ARBA00023125"/>
    </source>
</evidence>